<dbReference type="Pfam" id="PF00480">
    <property type="entry name" value="ROK"/>
    <property type="match status" value="1"/>
</dbReference>
<gene>
    <name evidence="2" type="ORF">BC349_06100</name>
</gene>
<accession>A0ABR7M6S3</accession>
<dbReference type="PANTHER" id="PTHR18964">
    <property type="entry name" value="ROK (REPRESSOR, ORF, KINASE) FAMILY"/>
    <property type="match status" value="1"/>
</dbReference>
<dbReference type="InterPro" id="IPR043129">
    <property type="entry name" value="ATPase_NBD"/>
</dbReference>
<reference evidence="2 3" key="1">
    <citation type="submission" date="2016-07" db="EMBL/GenBank/DDBJ databases">
        <title>Genome analysis of Flavihumibacter stibioxidans YS-17.</title>
        <authorList>
            <person name="Shi K."/>
            <person name="Han Y."/>
            <person name="Wang G."/>
        </authorList>
    </citation>
    <scope>NUCLEOTIDE SEQUENCE [LARGE SCALE GENOMIC DNA]</scope>
    <source>
        <strain evidence="2 3">YS-17</strain>
    </source>
</reference>
<sequence length="279" mass="30502">MHVGVDLGGTQVRAGLVEQDNIHRMVSLPANGRGTSDEVLQQLFSVIDQVITNETRSIGIGVPGLVDIQDGVVYDLVFIPSWKDIPLGQIIRERYGLPVCINNDANCFALGEWKAGKGRGRDNLAGLTLGTGMGTGIVINNKLHSGKHCGAGEFGMIDYLGHNLEYYTSGQFFEHVYRVNGKIVFERATNGDQAAIDMYKQFGTHLGNAIKFVLYALDVELIVLGGSVSAAWQWFHESMWQSIKGFAYKKYLEDLSIEVSELENGGIIGAAALYNDSIK</sequence>
<evidence type="ECO:0000313" key="2">
    <source>
        <dbReference type="EMBL" id="MBC6490529.1"/>
    </source>
</evidence>
<keyword evidence="2" id="KW-0808">Transferase</keyword>
<keyword evidence="3" id="KW-1185">Reference proteome</keyword>
<dbReference type="EMBL" id="MBUA01000001">
    <property type="protein sequence ID" value="MBC6490529.1"/>
    <property type="molecule type" value="Genomic_DNA"/>
</dbReference>
<dbReference type="PANTHER" id="PTHR18964:SF149">
    <property type="entry name" value="BIFUNCTIONAL UDP-N-ACETYLGLUCOSAMINE 2-EPIMERASE_N-ACETYLMANNOSAMINE KINASE"/>
    <property type="match status" value="1"/>
</dbReference>
<organism evidence="2 3">
    <name type="scientific">Flavihumibacter stibioxidans</name>
    <dbReference type="NCBI Taxonomy" id="1834163"/>
    <lineage>
        <taxon>Bacteria</taxon>
        <taxon>Pseudomonadati</taxon>
        <taxon>Bacteroidota</taxon>
        <taxon>Chitinophagia</taxon>
        <taxon>Chitinophagales</taxon>
        <taxon>Chitinophagaceae</taxon>
        <taxon>Flavihumibacter</taxon>
    </lineage>
</organism>
<dbReference type="GO" id="GO:0016301">
    <property type="term" value="F:kinase activity"/>
    <property type="evidence" value="ECO:0007669"/>
    <property type="project" value="UniProtKB-KW"/>
</dbReference>
<protein>
    <submittedName>
        <fullName evidence="2">Sugar kinase</fullName>
    </submittedName>
</protein>
<proteinExistence type="inferred from homology"/>
<evidence type="ECO:0000313" key="3">
    <source>
        <dbReference type="Proteomes" id="UP000765802"/>
    </source>
</evidence>
<dbReference type="InterPro" id="IPR000600">
    <property type="entry name" value="ROK"/>
</dbReference>
<keyword evidence="2" id="KW-0418">Kinase</keyword>
<name>A0ABR7M6S3_9BACT</name>
<comment type="caution">
    <text evidence="2">The sequence shown here is derived from an EMBL/GenBank/DDBJ whole genome shotgun (WGS) entry which is preliminary data.</text>
</comment>
<dbReference type="Proteomes" id="UP000765802">
    <property type="component" value="Unassembled WGS sequence"/>
</dbReference>
<evidence type="ECO:0000256" key="1">
    <source>
        <dbReference type="ARBA" id="ARBA00006479"/>
    </source>
</evidence>
<dbReference type="SUPFAM" id="SSF53067">
    <property type="entry name" value="Actin-like ATPase domain"/>
    <property type="match status" value="1"/>
</dbReference>
<comment type="similarity">
    <text evidence="1">Belongs to the ROK (NagC/XylR) family.</text>
</comment>
<dbReference type="CDD" id="cd23763">
    <property type="entry name" value="ASKHA_ATPase_ROK"/>
    <property type="match status" value="1"/>
</dbReference>
<dbReference type="Gene3D" id="3.30.420.40">
    <property type="match status" value="2"/>
</dbReference>